<evidence type="ECO:0000256" key="3">
    <source>
        <dbReference type="ARBA" id="ARBA00022989"/>
    </source>
</evidence>
<comment type="subcellular location">
    <subcellularLocation>
        <location evidence="1">Membrane</location>
        <topology evidence="1">Multi-pass membrane protein</topology>
    </subcellularLocation>
</comment>
<reference evidence="7" key="2">
    <citation type="journal article" date="2008" name="Genome Biol.">
        <title>Improved genome assembly and evidence-based global gene model set for the chordate Ciona intestinalis: new insight into intron and operon populations.</title>
        <authorList>
            <person name="Satou Y."/>
            <person name="Mineta K."/>
            <person name="Ogasawara M."/>
            <person name="Sasakura Y."/>
            <person name="Shoguchi E."/>
            <person name="Ueno K."/>
            <person name="Yamada L."/>
            <person name="Matsumoto J."/>
            <person name="Wasserscheid J."/>
            <person name="Dewar K."/>
            <person name="Wiley G.B."/>
            <person name="Macmil S.L."/>
            <person name="Roe B.A."/>
            <person name="Zeller R.W."/>
            <person name="Hastings K.E."/>
            <person name="Lemaire P."/>
            <person name="Lindquist E."/>
            <person name="Endo T."/>
            <person name="Hotta K."/>
            <person name="Inaba K."/>
        </authorList>
    </citation>
    <scope>NUCLEOTIDE SEQUENCE [LARGE SCALE GENOMIC DNA]</scope>
    <source>
        <strain evidence="7">wild type</strain>
    </source>
</reference>
<dbReference type="InParanoid" id="F6R1S7"/>
<dbReference type="KEGG" id="cin:100180277"/>
<dbReference type="GeneID" id="100180277"/>
<dbReference type="HOGENOM" id="CLU_1098192_0_0_1"/>
<evidence type="ECO:0000256" key="4">
    <source>
        <dbReference type="ARBA" id="ARBA00023136"/>
    </source>
</evidence>
<dbReference type="PANTHER" id="PTHR21676">
    <property type="entry name" value="PROTEIN STUM"/>
    <property type="match status" value="1"/>
</dbReference>
<evidence type="ECO:0000313" key="7">
    <source>
        <dbReference type="Ensembl" id="ENSCINP00000001507.3"/>
    </source>
</evidence>
<dbReference type="Proteomes" id="UP000008144">
    <property type="component" value="Chromosome 12"/>
</dbReference>
<name>F6R1S7_CIOIN</name>
<evidence type="ECO:0000313" key="8">
    <source>
        <dbReference type="Proteomes" id="UP000008144"/>
    </source>
</evidence>
<reference evidence="8" key="1">
    <citation type="journal article" date="2002" name="Science">
        <title>The draft genome of Ciona intestinalis: insights into chordate and vertebrate origins.</title>
        <authorList>
            <person name="Dehal P."/>
            <person name="Satou Y."/>
            <person name="Campbell R.K."/>
            <person name="Chapman J."/>
            <person name="Degnan B."/>
            <person name="De Tomaso A."/>
            <person name="Davidson B."/>
            <person name="Di Gregorio A."/>
            <person name="Gelpke M."/>
            <person name="Goodstein D.M."/>
            <person name="Harafuji N."/>
            <person name="Hastings K.E."/>
            <person name="Ho I."/>
            <person name="Hotta K."/>
            <person name="Huang W."/>
            <person name="Kawashima T."/>
            <person name="Lemaire P."/>
            <person name="Martinez D."/>
            <person name="Meinertzhagen I.A."/>
            <person name="Necula S."/>
            <person name="Nonaka M."/>
            <person name="Putnam N."/>
            <person name="Rash S."/>
            <person name="Saiga H."/>
            <person name="Satake M."/>
            <person name="Terry A."/>
            <person name="Yamada L."/>
            <person name="Wang H.G."/>
            <person name="Awazu S."/>
            <person name="Azumi K."/>
            <person name="Boore J."/>
            <person name="Branno M."/>
            <person name="Chin-Bow S."/>
            <person name="DeSantis R."/>
            <person name="Doyle S."/>
            <person name="Francino P."/>
            <person name="Keys D.N."/>
            <person name="Haga S."/>
            <person name="Hayashi H."/>
            <person name="Hino K."/>
            <person name="Imai K.S."/>
            <person name="Inaba K."/>
            <person name="Kano S."/>
            <person name="Kobayashi K."/>
            <person name="Kobayashi M."/>
            <person name="Lee B.I."/>
            <person name="Makabe K.W."/>
            <person name="Manohar C."/>
            <person name="Matassi G."/>
            <person name="Medina M."/>
            <person name="Mochizuki Y."/>
            <person name="Mount S."/>
            <person name="Morishita T."/>
            <person name="Miura S."/>
            <person name="Nakayama A."/>
            <person name="Nishizaka S."/>
            <person name="Nomoto H."/>
            <person name="Ohta F."/>
            <person name="Oishi K."/>
            <person name="Rigoutsos I."/>
            <person name="Sano M."/>
            <person name="Sasaki A."/>
            <person name="Sasakura Y."/>
            <person name="Shoguchi E."/>
            <person name="Shin-i T."/>
            <person name="Spagnuolo A."/>
            <person name="Stainier D."/>
            <person name="Suzuki M.M."/>
            <person name="Tassy O."/>
            <person name="Takatori N."/>
            <person name="Tokuoka M."/>
            <person name="Yagi K."/>
            <person name="Yoshizaki F."/>
            <person name="Wada S."/>
            <person name="Zhang C."/>
            <person name="Hyatt P.D."/>
            <person name="Larimer F."/>
            <person name="Detter C."/>
            <person name="Doggett N."/>
            <person name="Glavina T."/>
            <person name="Hawkins T."/>
            <person name="Richardson P."/>
            <person name="Lucas S."/>
            <person name="Kohara Y."/>
            <person name="Levine M."/>
            <person name="Satoh N."/>
            <person name="Rokhsar D.S."/>
        </authorList>
    </citation>
    <scope>NUCLEOTIDE SEQUENCE [LARGE SCALE GENOMIC DNA]</scope>
</reference>
<gene>
    <name evidence="7" type="primary">LOC100180277</name>
</gene>
<keyword evidence="8" id="KW-1185">Reference proteome</keyword>
<protein>
    <submittedName>
        <fullName evidence="7">Protein SPEC3-like</fullName>
    </submittedName>
</protein>
<feature type="transmembrane region" description="Helical" evidence="6">
    <location>
        <begin position="129"/>
        <end position="154"/>
    </location>
</feature>
<feature type="region of interest" description="Disordered" evidence="5">
    <location>
        <begin position="1"/>
        <end position="83"/>
    </location>
</feature>
<evidence type="ECO:0000256" key="5">
    <source>
        <dbReference type="SAM" id="MobiDB-lite"/>
    </source>
</evidence>
<sequence length="253" mass="26824">MASAPNMDNTGAEKMQPPPYSGPYPGAENPQAAGVPYQAAPLNPNPGYPQPPPAQGPGGYPQPPPAQGPGSYPPPQGGYPGAPSIQIYQQQQNQQQQYGGPNQVTYVTTTTNNSSFSGMKAAIPVMPMWCAVTLCVVNCLFPGLGTIIASFTVFCCANVGQQTSSSCGIFCLNFWVGWLQMITLFVFLIGWVWSIMWGVLFIGLATEYGKPPAETVTTMTTVPISHVQVPNIVHQPPGVYPAAGYGTAEQQPK</sequence>
<dbReference type="InterPro" id="IPR026673">
    <property type="entry name" value="SPEC3/Stum"/>
</dbReference>
<evidence type="ECO:0000256" key="6">
    <source>
        <dbReference type="SAM" id="Phobius"/>
    </source>
</evidence>
<evidence type="ECO:0000256" key="2">
    <source>
        <dbReference type="ARBA" id="ARBA00022692"/>
    </source>
</evidence>
<reference evidence="7" key="3">
    <citation type="submission" date="2025-08" db="UniProtKB">
        <authorList>
            <consortium name="Ensembl"/>
        </authorList>
    </citation>
    <scope>IDENTIFICATION</scope>
</reference>
<accession>F6R1S7</accession>
<dbReference type="OrthoDB" id="361532at2759"/>
<accession>A0A1W2W8U0</accession>
<dbReference type="OMA" id="GMSADYH"/>
<dbReference type="GO" id="GO:0016020">
    <property type="term" value="C:membrane"/>
    <property type="evidence" value="ECO:0007669"/>
    <property type="project" value="UniProtKB-SubCell"/>
</dbReference>
<dbReference type="GeneTree" id="ENSGT00390000008003"/>
<feature type="transmembrane region" description="Helical" evidence="6">
    <location>
        <begin position="174"/>
        <end position="202"/>
    </location>
</feature>
<feature type="compositionally biased region" description="Pro residues" evidence="5">
    <location>
        <begin position="43"/>
        <end position="77"/>
    </location>
</feature>
<dbReference type="PANTHER" id="PTHR21676:SF6">
    <property type="entry name" value="PROTEIN STUM"/>
    <property type="match status" value="1"/>
</dbReference>
<dbReference type="EMBL" id="EAAA01000990">
    <property type="status" value="NOT_ANNOTATED_CDS"/>
    <property type="molecule type" value="Genomic_DNA"/>
</dbReference>
<organism evidence="7 8">
    <name type="scientific">Ciona intestinalis</name>
    <name type="common">Transparent sea squirt</name>
    <name type="synonym">Ascidia intestinalis</name>
    <dbReference type="NCBI Taxonomy" id="7719"/>
    <lineage>
        <taxon>Eukaryota</taxon>
        <taxon>Metazoa</taxon>
        <taxon>Chordata</taxon>
        <taxon>Tunicata</taxon>
        <taxon>Ascidiacea</taxon>
        <taxon>Phlebobranchia</taxon>
        <taxon>Cionidae</taxon>
        <taxon>Ciona</taxon>
    </lineage>
</organism>
<dbReference type="Ensembl" id="ENSCINT00000001507.3">
    <property type="protein sequence ID" value="ENSCINP00000001507.3"/>
    <property type="gene ID" value="ENSCING00000000827.3"/>
</dbReference>
<keyword evidence="4 6" id="KW-0472">Membrane</keyword>
<dbReference type="AlphaFoldDB" id="F6R1S7"/>
<dbReference type="RefSeq" id="XP_002121910.1">
    <property type="nucleotide sequence ID" value="XM_002121874.4"/>
</dbReference>
<proteinExistence type="predicted"/>
<evidence type="ECO:0000256" key="1">
    <source>
        <dbReference type="ARBA" id="ARBA00004141"/>
    </source>
</evidence>
<reference evidence="7" key="4">
    <citation type="submission" date="2025-09" db="UniProtKB">
        <authorList>
            <consortium name="Ensembl"/>
        </authorList>
    </citation>
    <scope>IDENTIFICATION</scope>
</reference>
<keyword evidence="2 6" id="KW-0812">Transmembrane</keyword>
<keyword evidence="3 6" id="KW-1133">Transmembrane helix</keyword>
<dbReference type="Pfam" id="PF15795">
    <property type="entry name" value="Spec3"/>
    <property type="match status" value="1"/>
</dbReference>